<feature type="compositionally biased region" description="Low complexity" evidence="2">
    <location>
        <begin position="558"/>
        <end position="585"/>
    </location>
</feature>
<name>A0A177A9X9_9PEZI</name>
<dbReference type="PANTHER" id="PTHR38120">
    <property type="entry name" value="EXPRESSED PROTEIN"/>
    <property type="match status" value="1"/>
</dbReference>
<dbReference type="PANTHER" id="PTHR38120:SF1">
    <property type="entry name" value="M PROTEIN, SEROTYPE 2.1"/>
    <property type="match status" value="1"/>
</dbReference>
<feature type="region of interest" description="Disordered" evidence="2">
    <location>
        <begin position="409"/>
        <end position="474"/>
    </location>
</feature>
<evidence type="ECO:0000313" key="3">
    <source>
        <dbReference type="EMBL" id="OAF58939.1"/>
    </source>
</evidence>
<dbReference type="GeneID" id="36289334"/>
<feature type="region of interest" description="Disordered" evidence="2">
    <location>
        <begin position="196"/>
        <end position="244"/>
    </location>
</feature>
<feature type="region of interest" description="Disordered" evidence="2">
    <location>
        <begin position="135"/>
        <end position="158"/>
    </location>
</feature>
<dbReference type="RefSeq" id="XP_024324223.1">
    <property type="nucleotide sequence ID" value="XM_024469875.1"/>
</dbReference>
<evidence type="ECO:0008006" key="4">
    <source>
        <dbReference type="Google" id="ProtNLM"/>
    </source>
</evidence>
<dbReference type="VEuPathDB" id="FungiDB:GMDG_04994"/>
<feature type="region of interest" description="Disordered" evidence="2">
    <location>
        <begin position="509"/>
        <end position="610"/>
    </location>
</feature>
<evidence type="ECO:0000256" key="2">
    <source>
        <dbReference type="SAM" id="MobiDB-lite"/>
    </source>
</evidence>
<feature type="compositionally biased region" description="Basic and acidic residues" evidence="2">
    <location>
        <begin position="196"/>
        <end position="214"/>
    </location>
</feature>
<keyword evidence="1" id="KW-0175">Coiled coil</keyword>
<dbReference type="OrthoDB" id="2121319at2759"/>
<evidence type="ECO:0000256" key="1">
    <source>
        <dbReference type="SAM" id="Coils"/>
    </source>
</evidence>
<protein>
    <recommendedName>
        <fullName evidence="4">M serotype protein</fullName>
    </recommendedName>
</protein>
<feature type="coiled-coil region" evidence="1">
    <location>
        <begin position="256"/>
        <end position="301"/>
    </location>
</feature>
<dbReference type="Proteomes" id="UP000077154">
    <property type="component" value="Unassembled WGS sequence"/>
</dbReference>
<feature type="coiled-coil region" evidence="1">
    <location>
        <begin position="355"/>
        <end position="382"/>
    </location>
</feature>
<feature type="compositionally biased region" description="Low complexity" evidence="2">
    <location>
        <begin position="18"/>
        <end position="45"/>
    </location>
</feature>
<sequence length="652" mass="70093">MSGTDKKLPPTGAHGRRPTNPTTSPTPSNRAPVRSPTPSSSSSQPNGGLPRTRSLRGSALSAGNPARRSVVGASGLSNSSSATDAEEARAETIAAMDELKERLRMSEIRAEQFQKETEVLQSRLEDALQEQVKLEDRLHEEEERVESLENEKRDAARQMREMGAIYEAERISMTKEKEEMGNREEEMQAIIQRLKESLSQKANGDDDARSEGRGFRHSNNSSPSIESNNHFAPPSSLNRSDSRNNSKLLLQKDRVIESLRLEIAEAQIKIVESENMGGGRIQEIERQLLETRMTNARLMEDNESFQLLLSDKTLNGDFTKSDFGYMSSPARADALDALEGRTGGSSLADELSDVADGDIEAYRRLEAELKASKEQNKALTLYINKIIERLLEHQDFEAILDQSSDFKPGAAGTVQANTNKDLPPPPPPKEAAGGPSILQRAKSVVGGTRPKPRPMQMPAAHSALTDPDTAPSIPFNLNRGASVRKARPASEQISSGAFSVVNAMYKGPTATSPPLHGPQTPRNSTSFFAPPAAAGNPNAAARAPSGGFALPSSGNFPGSRVSGTSDGGSTTSTETSHTSHTGEVSTPPPGNSPPRAMDRQATFAGNKPRPLRLVQGQAETTAKADKRASWMGWAMNAVGKKEDGSSGEAGKE</sequence>
<feature type="region of interest" description="Disordered" evidence="2">
    <location>
        <begin position="1"/>
        <end position="93"/>
    </location>
</feature>
<dbReference type="EMBL" id="KV441395">
    <property type="protein sequence ID" value="OAF58939.1"/>
    <property type="molecule type" value="Genomic_DNA"/>
</dbReference>
<dbReference type="eggNOG" id="ENOG502QVZ5">
    <property type="taxonomic scope" value="Eukaryota"/>
</dbReference>
<feature type="compositionally biased region" description="Low complexity" evidence="2">
    <location>
        <begin position="218"/>
        <end position="239"/>
    </location>
</feature>
<gene>
    <name evidence="3" type="ORF">VC83_06272</name>
</gene>
<proteinExistence type="predicted"/>
<organism evidence="3">
    <name type="scientific">Pseudogymnoascus destructans</name>
    <dbReference type="NCBI Taxonomy" id="655981"/>
    <lineage>
        <taxon>Eukaryota</taxon>
        <taxon>Fungi</taxon>
        <taxon>Dikarya</taxon>
        <taxon>Ascomycota</taxon>
        <taxon>Pezizomycotina</taxon>
        <taxon>Leotiomycetes</taxon>
        <taxon>Thelebolales</taxon>
        <taxon>Thelebolaceae</taxon>
        <taxon>Pseudogymnoascus</taxon>
    </lineage>
</organism>
<dbReference type="AlphaFoldDB" id="A0A177A9X9"/>
<feature type="compositionally biased region" description="Low complexity" evidence="2">
    <location>
        <begin position="529"/>
        <end position="544"/>
    </location>
</feature>
<accession>A0A177A9X9</accession>
<reference evidence="3" key="1">
    <citation type="submission" date="2016-03" db="EMBL/GenBank/DDBJ databases">
        <title>Updated assembly of Pseudogymnoascus destructans, the fungus causing white-nose syndrome of bats.</title>
        <authorList>
            <person name="Palmer J.M."/>
            <person name="Drees K.P."/>
            <person name="Foster J.T."/>
            <person name="Lindner D.L."/>
        </authorList>
    </citation>
    <scope>NUCLEOTIDE SEQUENCE [LARGE SCALE GENOMIC DNA]</scope>
    <source>
        <strain evidence="3">20631-21</strain>
    </source>
</reference>